<evidence type="ECO:0000256" key="2">
    <source>
        <dbReference type="ARBA" id="ARBA00011738"/>
    </source>
</evidence>
<accession>A0AAJ1VN18</accession>
<sequence length="555" mass="60057">MTEKHVYDTIIVGAGPAGLSAGIYAGRAALDTLLIEKDQVGGQVTTTSVVWNYPAAQEISGSDLAARMQRQLSQFAVPIQKDNIESFDLNQDVKVLHGKTDHYARSVIFATGANPRKAGFIGEDQYRGHGVAYCSTCDGDLFSGLQVFVIGGGYSAAEEADYLTKFARHVTIIVRGSKFTCAKLTAARALNNPKISIRYNTILEKVSGDQYLTQAVFIDQKNHEKTSYHVQQGDETFGIFVFVGTQPASSHLADVLDLDDQAYLKVTSQMATKLPGVFAAGDVVAKSLRQIVTAAADGALAATSAESYVSAQKARLGIPIVQKTVVKTAPQQSRLDDSNHEAAHDRQTKWFSEQIRAQLKPIFAKLTRPQVIKELSDSSVKSQELTSFSEELCSLDSHLSFEKVEVPDQQQAGLLPALILLDENGQDSGLRFSGVPTGHELNSIVLAIYNLAGPGQHLAADLVKRIKRLPKMNLQIGASLTCHFCPDVVSASQRIASMNPVVSAEMIDLQLFPKIRQAKKIMSVPAFMIDGGEVTFGSQTIDQIVDLCEKAAVSV</sequence>
<dbReference type="Gene3D" id="3.40.30.80">
    <property type="match status" value="1"/>
</dbReference>
<dbReference type="InterPro" id="IPR036188">
    <property type="entry name" value="FAD/NAD-bd_sf"/>
</dbReference>
<dbReference type="Proteomes" id="UP000286907">
    <property type="component" value="Chromosome"/>
</dbReference>
<dbReference type="EMBL" id="SDWY01000001">
    <property type="protein sequence ID" value="MDN6899454.1"/>
    <property type="molecule type" value="Genomic_DNA"/>
</dbReference>
<dbReference type="Gene3D" id="3.50.50.60">
    <property type="entry name" value="FAD/NAD(P)-binding domain"/>
    <property type="match status" value="2"/>
</dbReference>
<organism evidence="7 10">
    <name type="scientific">Oenococcus sicerae</name>
    <dbReference type="NCBI Taxonomy" id="2203724"/>
    <lineage>
        <taxon>Bacteria</taxon>
        <taxon>Bacillati</taxon>
        <taxon>Bacillota</taxon>
        <taxon>Bacilli</taxon>
        <taxon>Lactobacillales</taxon>
        <taxon>Lactobacillaceae</taxon>
        <taxon>Oenococcus</taxon>
    </lineage>
</organism>
<evidence type="ECO:0000313" key="8">
    <source>
        <dbReference type="EMBL" id="QAS70151.1"/>
    </source>
</evidence>
<keyword evidence="9" id="KW-1185">Reference proteome</keyword>
<reference evidence="7" key="2">
    <citation type="submission" date="2019-01" db="EMBL/GenBank/DDBJ databases">
        <title>Oenococcus sicerae UCMA17102.</title>
        <authorList>
            <person name="Cousin F.J."/>
            <person name="Le Guellec R."/>
            <person name="Cretenet M."/>
        </authorList>
    </citation>
    <scope>NUCLEOTIDE SEQUENCE</scope>
    <source>
        <strain evidence="7">UCMA17102</strain>
    </source>
</reference>
<dbReference type="InterPro" id="IPR023753">
    <property type="entry name" value="FAD/NAD-binding_dom"/>
</dbReference>
<dbReference type="InterPro" id="IPR012336">
    <property type="entry name" value="Thioredoxin-like_fold"/>
</dbReference>
<protein>
    <submittedName>
        <fullName evidence="7">FAD-binding protein</fullName>
    </submittedName>
    <submittedName>
        <fullName evidence="8">FAD-dependent oxidoreductase</fullName>
    </submittedName>
</protein>
<dbReference type="PRINTS" id="PR00368">
    <property type="entry name" value="FADPNR"/>
</dbReference>
<evidence type="ECO:0000256" key="1">
    <source>
        <dbReference type="ARBA" id="ARBA00001974"/>
    </source>
</evidence>
<dbReference type="PANTHER" id="PTHR48105">
    <property type="entry name" value="THIOREDOXIN REDUCTASE 1-RELATED-RELATED"/>
    <property type="match status" value="1"/>
</dbReference>
<dbReference type="InterPro" id="IPR050097">
    <property type="entry name" value="Ferredoxin-NADP_redctase_2"/>
</dbReference>
<evidence type="ECO:0000259" key="6">
    <source>
        <dbReference type="Pfam" id="PF13192"/>
    </source>
</evidence>
<proteinExistence type="predicted"/>
<feature type="domain" description="Thioredoxin-like fold" evidence="6">
    <location>
        <begin position="472"/>
        <end position="540"/>
    </location>
</feature>
<feature type="domain" description="FAD/NAD(P)-binding" evidence="5">
    <location>
        <begin position="7"/>
        <end position="298"/>
    </location>
</feature>
<evidence type="ECO:0000313" key="10">
    <source>
        <dbReference type="Proteomes" id="UP001167919"/>
    </source>
</evidence>
<dbReference type="GO" id="GO:0016491">
    <property type="term" value="F:oxidoreductase activity"/>
    <property type="evidence" value="ECO:0007669"/>
    <property type="project" value="UniProtKB-KW"/>
</dbReference>
<dbReference type="PRINTS" id="PR00469">
    <property type="entry name" value="PNDRDTASEII"/>
</dbReference>
<reference evidence="8" key="3">
    <citation type="submission" date="2020-01" db="EMBL/GenBank/DDBJ databases">
        <authorList>
            <person name="Cousin F.J."/>
            <person name="Le Guellec R."/>
            <person name="Cretenet M."/>
        </authorList>
    </citation>
    <scope>NUCLEOTIDE SEQUENCE</scope>
    <source>
        <strain evidence="8">UCMA 15228</strain>
    </source>
</reference>
<comment type="cofactor">
    <cofactor evidence="1">
        <name>FAD</name>
        <dbReference type="ChEBI" id="CHEBI:57692"/>
    </cofactor>
</comment>
<evidence type="ECO:0000259" key="5">
    <source>
        <dbReference type="Pfam" id="PF07992"/>
    </source>
</evidence>
<reference evidence="8 9" key="1">
    <citation type="journal article" date="2019" name="Syst. Appl. Microbiol.">
        <title>Oenococcus sicerae sp. nov., isolated from French cider.</title>
        <authorList>
            <person name="Cousin F.J."/>
            <person name="Le Guellec R."/>
            <person name="Chagnot C."/>
            <person name="Goux D."/>
            <person name="Dalmasso M."/>
            <person name="Laplace J.M."/>
            <person name="Cretenet M."/>
        </authorList>
    </citation>
    <scope>NUCLEOTIDE SEQUENCE [LARGE SCALE GENOMIC DNA]</scope>
    <source>
        <strain evidence="8 9">UCMA 15228</strain>
    </source>
</reference>
<dbReference type="InterPro" id="IPR036249">
    <property type="entry name" value="Thioredoxin-like_sf"/>
</dbReference>
<dbReference type="RefSeq" id="WP_128686620.1">
    <property type="nucleotide sequence ID" value="NZ_CP029684.2"/>
</dbReference>
<dbReference type="InterPro" id="IPR044142">
    <property type="entry name" value="AhpF_NTD_N"/>
</dbReference>
<keyword evidence="3" id="KW-0285">Flavoprotein</keyword>
<dbReference type="SUPFAM" id="SSF52833">
    <property type="entry name" value="Thioredoxin-like"/>
    <property type="match status" value="2"/>
</dbReference>
<evidence type="ECO:0000256" key="3">
    <source>
        <dbReference type="ARBA" id="ARBA00022630"/>
    </source>
</evidence>
<dbReference type="Proteomes" id="UP001167919">
    <property type="component" value="Unassembled WGS sequence"/>
</dbReference>
<evidence type="ECO:0000313" key="7">
    <source>
        <dbReference type="EMBL" id="MDN6899454.1"/>
    </source>
</evidence>
<keyword evidence="4" id="KW-0560">Oxidoreductase</keyword>
<dbReference type="Pfam" id="PF07992">
    <property type="entry name" value="Pyr_redox_2"/>
    <property type="match status" value="1"/>
</dbReference>
<name>A0AAJ1VN18_9LACO</name>
<dbReference type="AlphaFoldDB" id="A0AAJ1VN18"/>
<dbReference type="SUPFAM" id="SSF51905">
    <property type="entry name" value="FAD/NAD(P)-binding domain"/>
    <property type="match status" value="1"/>
</dbReference>
<gene>
    <name evidence="8" type="ORF">DLJ48_06260</name>
    <name evidence="7" type="ORF">EVC35_00320</name>
</gene>
<dbReference type="CDD" id="cd02974">
    <property type="entry name" value="AhpF_NTD_N"/>
    <property type="match status" value="1"/>
</dbReference>
<dbReference type="EMBL" id="CP029684">
    <property type="protein sequence ID" value="QAS70151.1"/>
    <property type="molecule type" value="Genomic_DNA"/>
</dbReference>
<evidence type="ECO:0000256" key="4">
    <source>
        <dbReference type="ARBA" id="ARBA00023002"/>
    </source>
</evidence>
<evidence type="ECO:0000313" key="9">
    <source>
        <dbReference type="Proteomes" id="UP000286907"/>
    </source>
</evidence>
<comment type="subunit">
    <text evidence="2">Homodimer.</text>
</comment>
<dbReference type="Pfam" id="PF13192">
    <property type="entry name" value="Thioredoxin_3"/>
    <property type="match status" value="1"/>
</dbReference>